<evidence type="ECO:0000313" key="2">
    <source>
        <dbReference type="Proteomes" id="UP000285610"/>
    </source>
</evidence>
<evidence type="ECO:0000313" key="1">
    <source>
        <dbReference type="EMBL" id="RHM77650.1"/>
    </source>
</evidence>
<organism evidence="1 2">
    <name type="scientific">Mediterraneibacter gnavus</name>
    <name type="common">Ruminococcus gnavus</name>
    <dbReference type="NCBI Taxonomy" id="33038"/>
    <lineage>
        <taxon>Bacteria</taxon>
        <taxon>Bacillati</taxon>
        <taxon>Bacillota</taxon>
        <taxon>Clostridia</taxon>
        <taxon>Lachnospirales</taxon>
        <taxon>Lachnospiraceae</taxon>
        <taxon>Mediterraneibacter</taxon>
    </lineage>
</organism>
<gene>
    <name evidence="1" type="ORF">DWZ50_06810</name>
</gene>
<reference evidence="1 2" key="1">
    <citation type="submission" date="2018-08" db="EMBL/GenBank/DDBJ databases">
        <title>A genome reference for cultivated species of the human gut microbiota.</title>
        <authorList>
            <person name="Zou Y."/>
            <person name="Xue W."/>
            <person name="Luo G."/>
        </authorList>
    </citation>
    <scope>NUCLEOTIDE SEQUENCE [LARGE SCALE GENOMIC DNA]</scope>
    <source>
        <strain evidence="1 2">AF33-12</strain>
    </source>
</reference>
<name>A0A415SAH4_MEDGN</name>
<comment type="caution">
    <text evidence="1">The sequence shown here is derived from an EMBL/GenBank/DDBJ whole genome shotgun (WGS) entry which is preliminary data.</text>
</comment>
<proteinExistence type="predicted"/>
<protein>
    <submittedName>
        <fullName evidence="1">Uncharacterized protein</fullName>
    </submittedName>
</protein>
<dbReference type="Proteomes" id="UP000285610">
    <property type="component" value="Unassembled WGS sequence"/>
</dbReference>
<dbReference type="RefSeq" id="WP_004614253.1">
    <property type="nucleotide sequence ID" value="NZ_JBCPGC010000056.1"/>
</dbReference>
<accession>A0A415SAH4</accession>
<dbReference type="AlphaFoldDB" id="A0A415SAH4"/>
<sequence>MNFQRIQSIDSQPFDLDKFYANYYGMVSTLPSNMIFEYILFYRYLEKFLEEYQIDLIKISPLDIDIADIVLNLAGEDEIVEYWYNFTYENENLLISTATSCGFEILIFPSDATQWEDNITFSGTEANIAYIIEKAQQDMPDWANIVEDCKDVIEYSYSYMEDGNIYIMRQKDFAIFKKICNEHEFLVAQYLDAERKAIEKIISQLNYPLYFYNSHLSGYNECYFYICFDTGCNGYEELNFMALDWNWITSCIVAKLLIDDFKLKLEKIVKGKGEEELR</sequence>
<dbReference type="EMBL" id="QRQE01000013">
    <property type="protein sequence ID" value="RHM77650.1"/>
    <property type="molecule type" value="Genomic_DNA"/>
</dbReference>